<evidence type="ECO:0000256" key="2">
    <source>
        <dbReference type="ARBA" id="ARBA00022723"/>
    </source>
</evidence>
<dbReference type="EMBL" id="QKQS01000038">
    <property type="protein sequence ID" value="PZA09427.1"/>
    <property type="molecule type" value="Genomic_DNA"/>
</dbReference>
<dbReference type="SUPFAM" id="SSF50129">
    <property type="entry name" value="GroES-like"/>
    <property type="match status" value="1"/>
</dbReference>
<dbReference type="SUPFAM" id="SSF51735">
    <property type="entry name" value="NAD(P)-binding Rossmann-fold domains"/>
    <property type="match status" value="1"/>
</dbReference>
<proteinExistence type="inferred from homology"/>
<keyword evidence="7" id="KW-1133">Transmembrane helix</keyword>
<dbReference type="Pfam" id="PF08240">
    <property type="entry name" value="ADH_N"/>
    <property type="match status" value="1"/>
</dbReference>
<keyword evidence="4" id="KW-0560">Oxidoreductase</keyword>
<gene>
    <name evidence="9" type="ORF">DNX69_24600</name>
</gene>
<feature type="transmembrane region" description="Helical" evidence="7">
    <location>
        <begin position="167"/>
        <end position="188"/>
    </location>
</feature>
<dbReference type="GO" id="GO:0051903">
    <property type="term" value="F:S-(hydroxymethyl)glutathione dehydrogenase [NAD(P)+] activity"/>
    <property type="evidence" value="ECO:0007669"/>
    <property type="project" value="TreeGrafter"/>
</dbReference>
<evidence type="ECO:0000256" key="3">
    <source>
        <dbReference type="ARBA" id="ARBA00022833"/>
    </source>
</evidence>
<evidence type="ECO:0000256" key="6">
    <source>
        <dbReference type="RuleBase" id="RU361277"/>
    </source>
</evidence>
<evidence type="ECO:0000256" key="4">
    <source>
        <dbReference type="ARBA" id="ARBA00023002"/>
    </source>
</evidence>
<dbReference type="RefSeq" id="WP_110788631.1">
    <property type="nucleotide sequence ID" value="NZ_QKQS01000038.1"/>
</dbReference>
<evidence type="ECO:0000256" key="7">
    <source>
        <dbReference type="SAM" id="Phobius"/>
    </source>
</evidence>
<protein>
    <submittedName>
        <fullName evidence="9">Acetoin dehydrogenase</fullName>
    </submittedName>
</protein>
<dbReference type="OrthoDB" id="9770544at2"/>
<sequence length="351" mass="37247">MSVTFRAAVLYELNQPLSIETVEAPALSAGQVLVKLAYSGVCHSQLMEARGGRGPDRYLPHMMGHEGSGVVVETGPGVGKVVKGDRVILGWIKGQGSDTQGVRYTSGERVINAGAVTTFNEYAVVAENRVTPLPAGLPMDVAVLFGCALPVGAGIVINIAKPQAGSTLAIFGLGGIGLAALMACKLFACKQVIAVDVEPAKLKMAAELGATMVIDASRSDPVEEIRKLTGGLGVDIAIESAGLTRVIEQAFDATRRFGGLCVFASHPRSGEKIALDPFELICGKRILGTWGGDSKPERDIELLAGLYRDGKLPLDAMFSRRYALDEINEALDDLEHRRSVRPLIEIDPSLR</sequence>
<dbReference type="GO" id="GO:0008270">
    <property type="term" value="F:zinc ion binding"/>
    <property type="evidence" value="ECO:0007669"/>
    <property type="project" value="InterPro"/>
</dbReference>
<evidence type="ECO:0000259" key="8">
    <source>
        <dbReference type="SMART" id="SM00829"/>
    </source>
</evidence>
<name>A0A323UB69_RHOPL</name>
<organism evidence="9 10">
    <name type="scientific">Rhodopseudomonas palustris</name>
    <dbReference type="NCBI Taxonomy" id="1076"/>
    <lineage>
        <taxon>Bacteria</taxon>
        <taxon>Pseudomonadati</taxon>
        <taxon>Pseudomonadota</taxon>
        <taxon>Alphaproteobacteria</taxon>
        <taxon>Hyphomicrobiales</taxon>
        <taxon>Nitrobacteraceae</taxon>
        <taxon>Rhodopseudomonas</taxon>
    </lineage>
</organism>
<comment type="similarity">
    <text evidence="6">Belongs to the zinc-containing alcohol dehydrogenase family.</text>
</comment>
<dbReference type="SMART" id="SM00829">
    <property type="entry name" value="PKS_ER"/>
    <property type="match status" value="1"/>
</dbReference>
<dbReference type="AlphaFoldDB" id="A0A323UB69"/>
<dbReference type="GO" id="GO:0046294">
    <property type="term" value="P:formaldehyde catabolic process"/>
    <property type="evidence" value="ECO:0007669"/>
    <property type="project" value="TreeGrafter"/>
</dbReference>
<dbReference type="InterPro" id="IPR013154">
    <property type="entry name" value="ADH-like_N"/>
</dbReference>
<dbReference type="InterPro" id="IPR020843">
    <property type="entry name" value="ER"/>
</dbReference>
<keyword evidence="2 6" id="KW-0479">Metal-binding</keyword>
<dbReference type="PROSITE" id="PS00059">
    <property type="entry name" value="ADH_ZINC"/>
    <property type="match status" value="1"/>
</dbReference>
<keyword evidence="7" id="KW-0472">Membrane</keyword>
<dbReference type="Gene3D" id="3.40.50.720">
    <property type="entry name" value="NAD(P)-binding Rossmann-like Domain"/>
    <property type="match status" value="1"/>
</dbReference>
<comment type="caution">
    <text evidence="9">The sequence shown here is derived from an EMBL/GenBank/DDBJ whole genome shotgun (WGS) entry which is preliminary data.</text>
</comment>
<evidence type="ECO:0000256" key="5">
    <source>
        <dbReference type="ARBA" id="ARBA00023027"/>
    </source>
</evidence>
<dbReference type="GO" id="GO:0005829">
    <property type="term" value="C:cytosol"/>
    <property type="evidence" value="ECO:0007669"/>
    <property type="project" value="TreeGrafter"/>
</dbReference>
<keyword evidence="7" id="KW-0812">Transmembrane</keyword>
<keyword evidence="5" id="KW-0520">NAD</keyword>
<dbReference type="PANTHER" id="PTHR43880:SF12">
    <property type="entry name" value="ALCOHOL DEHYDROGENASE CLASS-3"/>
    <property type="match status" value="1"/>
</dbReference>
<feature type="transmembrane region" description="Helical" evidence="7">
    <location>
        <begin position="141"/>
        <end position="160"/>
    </location>
</feature>
<dbReference type="InterPro" id="IPR011032">
    <property type="entry name" value="GroES-like_sf"/>
</dbReference>
<dbReference type="InterPro" id="IPR002328">
    <property type="entry name" value="ADH_Zn_CS"/>
</dbReference>
<evidence type="ECO:0000313" key="10">
    <source>
        <dbReference type="Proteomes" id="UP000248134"/>
    </source>
</evidence>
<dbReference type="FunFam" id="3.40.50.720:FF:000003">
    <property type="entry name" value="S-(hydroxymethyl)glutathione dehydrogenase"/>
    <property type="match status" value="1"/>
</dbReference>
<dbReference type="PANTHER" id="PTHR43880">
    <property type="entry name" value="ALCOHOL DEHYDROGENASE"/>
    <property type="match status" value="1"/>
</dbReference>
<feature type="domain" description="Enoyl reductase (ER)" evidence="8">
    <location>
        <begin position="12"/>
        <end position="340"/>
    </location>
</feature>
<dbReference type="Gene3D" id="3.90.180.10">
    <property type="entry name" value="Medium-chain alcohol dehydrogenases, catalytic domain"/>
    <property type="match status" value="1"/>
</dbReference>
<dbReference type="Proteomes" id="UP000248134">
    <property type="component" value="Unassembled WGS sequence"/>
</dbReference>
<evidence type="ECO:0000256" key="1">
    <source>
        <dbReference type="ARBA" id="ARBA00001947"/>
    </source>
</evidence>
<evidence type="ECO:0000313" key="9">
    <source>
        <dbReference type="EMBL" id="PZA09427.1"/>
    </source>
</evidence>
<accession>A0A323UB69</accession>
<keyword evidence="3 6" id="KW-0862">Zinc</keyword>
<comment type="cofactor">
    <cofactor evidence="1 6">
        <name>Zn(2+)</name>
        <dbReference type="ChEBI" id="CHEBI:29105"/>
    </cofactor>
</comment>
<dbReference type="InterPro" id="IPR013149">
    <property type="entry name" value="ADH-like_C"/>
</dbReference>
<dbReference type="InterPro" id="IPR036291">
    <property type="entry name" value="NAD(P)-bd_dom_sf"/>
</dbReference>
<reference evidence="9 10" key="1">
    <citation type="submission" date="2018-06" db="EMBL/GenBank/DDBJ databases">
        <title>Draft Whole-Genome Sequence of the purple photosynthetic bacterium Rhodospeudomonas palustris XCP.</title>
        <authorList>
            <person name="Rayyan A."/>
            <person name="Meyer T.E."/>
            <person name="Kyndt J.A."/>
        </authorList>
    </citation>
    <scope>NUCLEOTIDE SEQUENCE [LARGE SCALE GENOMIC DNA]</scope>
    <source>
        <strain evidence="9 10">XCP</strain>
    </source>
</reference>
<dbReference type="Pfam" id="PF00107">
    <property type="entry name" value="ADH_zinc_N"/>
    <property type="match status" value="1"/>
</dbReference>